<organism evidence="1 2">
    <name type="scientific">Zarea fungicola</name>
    <dbReference type="NCBI Taxonomy" id="93591"/>
    <lineage>
        <taxon>Eukaryota</taxon>
        <taxon>Fungi</taxon>
        <taxon>Dikarya</taxon>
        <taxon>Ascomycota</taxon>
        <taxon>Pezizomycotina</taxon>
        <taxon>Sordariomycetes</taxon>
        <taxon>Hypocreomycetidae</taxon>
        <taxon>Hypocreales</taxon>
        <taxon>Cordycipitaceae</taxon>
        <taxon>Zarea</taxon>
    </lineage>
</organism>
<sequence>MWQDVFRLWDGDISDEEQAFRCLSIIDFIVDWARDIYRPNVIQQLKSMTKKPYRLNASRLPSPSPSVQSWCTNDSDEGDASDASVSKIATAINPLSEHIDRLRQLSNDQHAYRDARFIRSRIMGLFVTEDTLQELANSRENANTATAFIGRIALQLEKHAKKDALFEMNGSTIADIEKTWVGEVCGKTPHPTQQFLVSLTISAYMSPTWEPTRELAYIAVARNVISTIRQYRSRSTRLFTYPLARESALALLREYRKTSIVANLSLCLQRCSIIATATEPMGQPQAVNVLAGYKALDPLWMIEDVDCKPRNFVWNIFRAHHKKEGESFSKCYLRLGAALQEHRPARGQPHNGTNFFPELKLTTRMPLVLAFHGNDKASNWCVFWLNEDPAENLPRVGNLEAATPKIFYTTQRHGPSTPWNRIKWNENCPKIYLVDNDAEAEDCLQRFCVSVQRELDIDSMVATMAQVRLAPDSIALRTRLSLVS</sequence>
<evidence type="ECO:0000313" key="2">
    <source>
        <dbReference type="Proteomes" id="UP001143910"/>
    </source>
</evidence>
<dbReference type="EMBL" id="JANJQO010000700">
    <property type="protein sequence ID" value="KAJ2975501.1"/>
    <property type="molecule type" value="Genomic_DNA"/>
</dbReference>
<dbReference type="Proteomes" id="UP001143910">
    <property type="component" value="Unassembled WGS sequence"/>
</dbReference>
<name>A0ACC1NA56_9HYPO</name>
<accession>A0ACC1NA56</accession>
<keyword evidence="2" id="KW-1185">Reference proteome</keyword>
<protein>
    <submittedName>
        <fullName evidence="1">Uncharacterized protein</fullName>
    </submittedName>
</protein>
<comment type="caution">
    <text evidence="1">The sequence shown here is derived from an EMBL/GenBank/DDBJ whole genome shotgun (WGS) entry which is preliminary data.</text>
</comment>
<evidence type="ECO:0000313" key="1">
    <source>
        <dbReference type="EMBL" id="KAJ2975501.1"/>
    </source>
</evidence>
<proteinExistence type="predicted"/>
<reference evidence="1" key="1">
    <citation type="submission" date="2022-08" db="EMBL/GenBank/DDBJ databases">
        <title>Genome Sequence of Lecanicillium fungicola.</title>
        <authorList>
            <person name="Buettner E."/>
        </authorList>
    </citation>
    <scope>NUCLEOTIDE SEQUENCE</scope>
    <source>
        <strain evidence="1">Babe33</strain>
    </source>
</reference>
<gene>
    <name evidence="1" type="ORF">NQ176_g5487</name>
</gene>